<evidence type="ECO:0000259" key="9">
    <source>
        <dbReference type="PROSITE" id="PS51278"/>
    </source>
</evidence>
<comment type="catalytic activity">
    <reaction evidence="7">
        <text>L-aspartate + L-glutamine + ATP + H2O = L-asparagine + L-glutamate + AMP + diphosphate + H(+)</text>
        <dbReference type="Rhea" id="RHEA:12228"/>
        <dbReference type="ChEBI" id="CHEBI:15377"/>
        <dbReference type="ChEBI" id="CHEBI:15378"/>
        <dbReference type="ChEBI" id="CHEBI:29985"/>
        <dbReference type="ChEBI" id="CHEBI:29991"/>
        <dbReference type="ChEBI" id="CHEBI:30616"/>
        <dbReference type="ChEBI" id="CHEBI:33019"/>
        <dbReference type="ChEBI" id="CHEBI:58048"/>
        <dbReference type="ChEBI" id="CHEBI:58359"/>
        <dbReference type="ChEBI" id="CHEBI:456215"/>
        <dbReference type="EC" id="6.3.5.4"/>
    </reaction>
</comment>
<keyword evidence="6" id="KW-0061">Asparagine biosynthesis</keyword>
<gene>
    <name evidence="10" type="ORF">NQZ67_26330</name>
</gene>
<dbReference type="Gene3D" id="3.60.20.10">
    <property type="entry name" value="Glutamine Phosphoribosylpyrophosphate, subunit 1, domain 1"/>
    <property type="match status" value="1"/>
</dbReference>
<dbReference type="InterPro" id="IPR014729">
    <property type="entry name" value="Rossmann-like_a/b/a_fold"/>
</dbReference>
<keyword evidence="6" id="KW-0028">Amino-acid biosynthesis</keyword>
<feature type="binding site" evidence="8">
    <location>
        <position position="99"/>
    </location>
    <ligand>
        <name>L-glutamine</name>
        <dbReference type="ChEBI" id="CHEBI:58359"/>
    </ligand>
</feature>
<dbReference type="GO" id="GO:0005524">
    <property type="term" value="F:ATP binding"/>
    <property type="evidence" value="ECO:0007669"/>
    <property type="project" value="UniProtKB-KW"/>
</dbReference>
<feature type="domain" description="Glutamine amidotransferase type-2" evidence="9">
    <location>
        <begin position="2"/>
        <end position="216"/>
    </location>
</feature>
<dbReference type="InterPro" id="IPR001962">
    <property type="entry name" value="Asn_synthase"/>
</dbReference>
<dbReference type="InterPro" id="IPR051786">
    <property type="entry name" value="ASN_synthetase/amidase"/>
</dbReference>
<dbReference type="InterPro" id="IPR029055">
    <property type="entry name" value="Ntn_hydrolases_N"/>
</dbReference>
<dbReference type="AlphaFoldDB" id="A0A9X2SB79"/>
<dbReference type="PANTHER" id="PTHR43284">
    <property type="entry name" value="ASPARAGINE SYNTHETASE (GLUTAMINE-HYDROLYZING)"/>
    <property type="match status" value="1"/>
</dbReference>
<dbReference type="GO" id="GO:0006529">
    <property type="term" value="P:asparagine biosynthetic process"/>
    <property type="evidence" value="ECO:0007669"/>
    <property type="project" value="UniProtKB-KW"/>
</dbReference>
<dbReference type="PANTHER" id="PTHR43284:SF1">
    <property type="entry name" value="ASPARAGINE SYNTHETASE"/>
    <property type="match status" value="1"/>
</dbReference>
<evidence type="ECO:0000256" key="1">
    <source>
        <dbReference type="ARBA" id="ARBA00005187"/>
    </source>
</evidence>
<keyword evidence="4 8" id="KW-0547">Nucleotide-binding</keyword>
<comment type="caution">
    <text evidence="10">The sequence shown here is derived from an EMBL/GenBank/DDBJ whole genome shotgun (WGS) entry which is preliminary data.</text>
</comment>
<sequence length="668" mass="76262">MGAIFGVVAREQIPALVDVGAAAMAKLDVYPFDRVGTETEANAFFGCGLTYNTAESSREVLPRRVRDRYVITADAIIDNRSELFREFSVPDERQAGMTDSELIMLAYERWGHDCPKRLLGDYAFAIWDGERQELYCARDAVGTRALYYYERESIFGFCTVEQPLLGTVCSEVELNERWLADFLAIDSIHHETEAGETVYQGIRQMLPAHYGVWGASGLRTVQYWNPLEHPPIRFNTDEEYVTAFLDLFQEAVSCRLRSAGDIGIMLSGGMDSGSIGCVAAGQLAADNKRLQAYSSIPVRDFQDKPESRADIYDESGEIDLIGKAYPNINITYCDCAEHNAWADMDDLLQVFGSPYKVFRNMSWYRPILRQAAADGCRVMLNGQVGNGTISYGEFVAHFLSLFRSGRWIAAYREIRGLARIFRRPVKQAFKFAIRATIPYQLRDRRARRRQPAFDRFHNVIVNRLLIEKWGVEERLDRMGANLLTTQFRSYEEEKPIRVSPLNLSHIGAIETKLSLETGIMIRDASRDRRIVEFCLSIPSDQYVRHGNERYLLRRAMTGILPDSIRNNIKTKGVQSADWLHRLQSDWPDIRKELERVAGSEHVDRYLDMDKVRRALKGIPYEGTLNDAQVAHQALVAVIVGKFLRTFHHNYSNNRADKVHVKKEESLCQ</sequence>
<dbReference type="Pfam" id="PF13537">
    <property type="entry name" value="GATase_7"/>
    <property type="match status" value="1"/>
</dbReference>
<organism evidence="10 11">
    <name type="scientific">Paenibacillus soyae</name>
    <dbReference type="NCBI Taxonomy" id="2969249"/>
    <lineage>
        <taxon>Bacteria</taxon>
        <taxon>Bacillati</taxon>
        <taxon>Bacillota</taxon>
        <taxon>Bacilli</taxon>
        <taxon>Bacillales</taxon>
        <taxon>Paenibacillaceae</taxon>
        <taxon>Paenibacillus</taxon>
    </lineage>
</organism>
<protein>
    <recommendedName>
        <fullName evidence="3">asparagine synthase (glutamine-hydrolyzing)</fullName>
        <ecNumber evidence="3">6.3.5.4</ecNumber>
    </recommendedName>
</protein>
<dbReference type="Gene3D" id="3.40.50.620">
    <property type="entry name" value="HUPs"/>
    <property type="match status" value="2"/>
</dbReference>
<dbReference type="SUPFAM" id="SSF56235">
    <property type="entry name" value="N-terminal nucleophile aminohydrolases (Ntn hydrolases)"/>
    <property type="match status" value="1"/>
</dbReference>
<dbReference type="GO" id="GO:0004066">
    <property type="term" value="F:asparagine synthase (glutamine-hydrolyzing) activity"/>
    <property type="evidence" value="ECO:0007669"/>
    <property type="project" value="UniProtKB-EC"/>
</dbReference>
<evidence type="ECO:0000256" key="2">
    <source>
        <dbReference type="ARBA" id="ARBA00005752"/>
    </source>
</evidence>
<comment type="similarity">
    <text evidence="2">Belongs to the asparagine synthetase family.</text>
</comment>
<evidence type="ECO:0000256" key="7">
    <source>
        <dbReference type="ARBA" id="ARBA00048741"/>
    </source>
</evidence>
<keyword evidence="5 8" id="KW-0067">ATP-binding</keyword>
<evidence type="ECO:0000256" key="8">
    <source>
        <dbReference type="PIRSR" id="PIRSR001589-2"/>
    </source>
</evidence>
<accession>A0A9X2SB79</accession>
<evidence type="ECO:0000256" key="3">
    <source>
        <dbReference type="ARBA" id="ARBA00012737"/>
    </source>
</evidence>
<proteinExistence type="inferred from homology"/>
<evidence type="ECO:0000256" key="5">
    <source>
        <dbReference type="ARBA" id="ARBA00022840"/>
    </source>
</evidence>
<evidence type="ECO:0000256" key="4">
    <source>
        <dbReference type="ARBA" id="ARBA00022741"/>
    </source>
</evidence>
<dbReference type="Proteomes" id="UP001141950">
    <property type="component" value="Unassembled WGS sequence"/>
</dbReference>
<keyword evidence="11" id="KW-1185">Reference proteome</keyword>
<feature type="binding site" evidence="8">
    <location>
        <position position="296"/>
    </location>
    <ligand>
        <name>ATP</name>
        <dbReference type="ChEBI" id="CHEBI:30616"/>
    </ligand>
</feature>
<name>A0A9X2SB79_9BACL</name>
<dbReference type="EC" id="6.3.5.4" evidence="3"/>
<dbReference type="PROSITE" id="PS51278">
    <property type="entry name" value="GATASE_TYPE_2"/>
    <property type="match status" value="1"/>
</dbReference>
<evidence type="ECO:0000256" key="6">
    <source>
        <dbReference type="ARBA" id="ARBA00022888"/>
    </source>
</evidence>
<dbReference type="PIRSF" id="PIRSF001589">
    <property type="entry name" value="Asn_synthetase_glu-h"/>
    <property type="match status" value="1"/>
</dbReference>
<dbReference type="SUPFAM" id="SSF52402">
    <property type="entry name" value="Adenine nucleotide alpha hydrolases-like"/>
    <property type="match status" value="1"/>
</dbReference>
<evidence type="ECO:0000313" key="11">
    <source>
        <dbReference type="Proteomes" id="UP001141950"/>
    </source>
</evidence>
<dbReference type="EMBL" id="JANIPJ010000026">
    <property type="protein sequence ID" value="MCR2807409.1"/>
    <property type="molecule type" value="Genomic_DNA"/>
</dbReference>
<dbReference type="RefSeq" id="WP_257451858.1">
    <property type="nucleotide sequence ID" value="NZ_JANIPJ010000026.1"/>
</dbReference>
<evidence type="ECO:0000313" key="10">
    <source>
        <dbReference type="EMBL" id="MCR2807409.1"/>
    </source>
</evidence>
<comment type="pathway">
    <text evidence="1">Amino-acid biosynthesis; L-asparagine biosynthesis; L-asparagine from L-aspartate (L-Gln route): step 1/1.</text>
</comment>
<dbReference type="InterPro" id="IPR006426">
    <property type="entry name" value="Asn_synth_AEB"/>
</dbReference>
<dbReference type="Pfam" id="PF00733">
    <property type="entry name" value="Asn_synthase"/>
    <property type="match status" value="1"/>
</dbReference>
<reference evidence="10" key="1">
    <citation type="submission" date="2022-08" db="EMBL/GenBank/DDBJ databases">
        <title>The genomic sequence of strain Paenibacillus sp. SCIV0701.</title>
        <authorList>
            <person name="Zhao H."/>
        </authorList>
    </citation>
    <scope>NUCLEOTIDE SEQUENCE</scope>
    <source>
        <strain evidence="10">SCIV0701</strain>
    </source>
</reference>
<dbReference type="InterPro" id="IPR017932">
    <property type="entry name" value="GATase_2_dom"/>
</dbReference>